<evidence type="ECO:0000313" key="2">
    <source>
        <dbReference type="Proteomes" id="UP000543174"/>
    </source>
</evidence>
<name>A0A7W3N961_PRIAR</name>
<evidence type="ECO:0000313" key="1">
    <source>
        <dbReference type="EMBL" id="MBA9038756.1"/>
    </source>
</evidence>
<gene>
    <name evidence="1" type="ORF">HNP21_001845</name>
</gene>
<reference evidence="1" key="1">
    <citation type="submission" date="2020-08" db="EMBL/GenBank/DDBJ databases">
        <title>Functional genomics of gut bacteria from endangered species of beetles.</title>
        <authorList>
            <person name="Carlos-Shanley C."/>
        </authorList>
    </citation>
    <scope>NUCLEOTIDE SEQUENCE [LARGE SCALE GENOMIC DNA]</scope>
    <source>
        <strain evidence="1">S00060</strain>
    </source>
</reference>
<organism evidence="1 2">
    <name type="scientific">Priestia aryabhattai</name>
    <name type="common">Bacillus aryabhattai</name>
    <dbReference type="NCBI Taxonomy" id="412384"/>
    <lineage>
        <taxon>Bacteria</taxon>
        <taxon>Bacillati</taxon>
        <taxon>Bacillota</taxon>
        <taxon>Bacilli</taxon>
        <taxon>Bacillales</taxon>
        <taxon>Bacillaceae</taxon>
        <taxon>Priestia</taxon>
    </lineage>
</organism>
<proteinExistence type="predicted"/>
<sequence length="114" mass="13037">MKLIIAEKPDQGSTLASQFKPKRHDGYLEIPPNEVFTDGAYVTWAVGHLCQLVSPEDYKPEWKKWSIDTLPMIPERFQYEVTRSKAKQFQVVKKLLKKPTVTEIIHAGDPALSL</sequence>
<dbReference type="EMBL" id="JACJHT010000001">
    <property type="protein sequence ID" value="MBA9038756.1"/>
    <property type="molecule type" value="Genomic_DNA"/>
</dbReference>
<keyword evidence="1" id="KW-0413">Isomerase</keyword>
<keyword evidence="2" id="KW-1185">Reference proteome</keyword>
<dbReference type="GO" id="GO:0003917">
    <property type="term" value="F:DNA topoisomerase type I (single strand cut, ATP-independent) activity"/>
    <property type="evidence" value="ECO:0007669"/>
    <property type="project" value="UniProtKB-EC"/>
</dbReference>
<dbReference type="Proteomes" id="UP000543174">
    <property type="component" value="Unassembled WGS sequence"/>
</dbReference>
<dbReference type="Gene3D" id="3.40.50.140">
    <property type="match status" value="1"/>
</dbReference>
<dbReference type="InterPro" id="IPR023405">
    <property type="entry name" value="Topo_IA_core_domain"/>
</dbReference>
<dbReference type="AlphaFoldDB" id="A0A7W3N961"/>
<dbReference type="EC" id="5.6.2.1" evidence="1"/>
<accession>A0A7W3N961</accession>
<dbReference type="SUPFAM" id="SSF56712">
    <property type="entry name" value="Prokaryotic type I DNA topoisomerase"/>
    <property type="match status" value="1"/>
</dbReference>
<comment type="caution">
    <text evidence="1">The sequence shown here is derived from an EMBL/GenBank/DDBJ whole genome shotgun (WGS) entry which is preliminary data.</text>
</comment>
<protein>
    <submittedName>
        <fullName evidence="1">DNA topoisomerase-3</fullName>
        <ecNumber evidence="1">5.6.2.1</ecNumber>
    </submittedName>
</protein>